<dbReference type="STRING" id="178035.A0A154P4R0"/>
<evidence type="ECO:0000313" key="8">
    <source>
        <dbReference type="EMBL" id="KZC06100.1"/>
    </source>
</evidence>
<evidence type="ECO:0000256" key="3">
    <source>
        <dbReference type="ARBA" id="ARBA00009205"/>
    </source>
</evidence>
<gene>
    <name evidence="8" type="ORF">WN55_07186</name>
</gene>
<reference evidence="8 9" key="1">
    <citation type="submission" date="2015-07" db="EMBL/GenBank/DDBJ databases">
        <title>The genome of Dufourea novaeangliae.</title>
        <authorList>
            <person name="Pan H."/>
            <person name="Kapheim K."/>
        </authorList>
    </citation>
    <scope>NUCLEOTIDE SEQUENCE [LARGE SCALE GENOMIC DNA]</scope>
    <source>
        <strain evidence="8">0120121106</strain>
        <tissue evidence="8">Whole body</tissue>
    </source>
</reference>
<evidence type="ECO:0000256" key="6">
    <source>
        <dbReference type="ARBA" id="ARBA00023212"/>
    </source>
</evidence>
<keyword evidence="7" id="KW-0966">Cell projection</keyword>
<keyword evidence="6" id="KW-0206">Cytoskeleton</keyword>
<protein>
    <recommendedName>
        <fullName evidence="4">Cilia- and flagella-associated protein 300</fullName>
    </recommendedName>
</protein>
<dbReference type="OrthoDB" id="10259249at2759"/>
<dbReference type="Proteomes" id="UP000076502">
    <property type="component" value="Unassembled WGS sequence"/>
</dbReference>
<keyword evidence="9" id="KW-1185">Reference proteome</keyword>
<name>A0A154P4R0_DUFNO</name>
<comment type="function">
    <text evidence="1">Cilium- and flagellum-specific protein that plays a role in axonemal structure organization and motility. May play a role in outer and inner dynein arm assembly.</text>
</comment>
<dbReference type="PANTHER" id="PTHR31078">
    <property type="entry name" value="CILIA- AND FLAGELLA-ASSOCIATED PROTEIN 300"/>
    <property type="match status" value="1"/>
</dbReference>
<evidence type="ECO:0000256" key="2">
    <source>
        <dbReference type="ARBA" id="ARBA00004430"/>
    </source>
</evidence>
<dbReference type="InterPro" id="IPR029416">
    <property type="entry name" value="CFAP300"/>
</dbReference>
<comment type="similarity">
    <text evidence="3">Belongs to the CFAP300 family.</text>
</comment>
<evidence type="ECO:0000313" key="9">
    <source>
        <dbReference type="Proteomes" id="UP000076502"/>
    </source>
</evidence>
<dbReference type="OMA" id="FYHCYGV"/>
<proteinExistence type="inferred from homology"/>
<evidence type="ECO:0000256" key="7">
    <source>
        <dbReference type="ARBA" id="ARBA00023273"/>
    </source>
</evidence>
<dbReference type="Pfam" id="PF14926">
    <property type="entry name" value="CFAP300"/>
    <property type="match status" value="1"/>
</dbReference>
<dbReference type="AlphaFoldDB" id="A0A154P4R0"/>
<sequence length="265" mass="30553">MEVEPKYTFVPLAQKNYVGINNKTTQNLLSKWGINGNFVIQHFSFNEPFQQYHKYHLADAFFKENSVANELIIKQGNCWVKQGMTASIVDIKPVACSVLSMSFFDKLKDPKNGIVYKSGTICKRYDMEIENFLISDRLRGMLLDEECPEYNLYSKDDRDEFIFRIFQMLVLGGTLCQYEDILDPYLDITKTIYKDLIRVQKQNDSDLSVSTLALQVVAKDDRAQAYFPYNPSHIQNIGFLLVDTIAHEITTFLHQFGEYSLSGAI</sequence>
<dbReference type="EMBL" id="KQ434804">
    <property type="protein sequence ID" value="KZC06100.1"/>
    <property type="molecule type" value="Genomic_DNA"/>
</dbReference>
<evidence type="ECO:0000256" key="5">
    <source>
        <dbReference type="ARBA" id="ARBA00022490"/>
    </source>
</evidence>
<organism evidence="8 9">
    <name type="scientific">Dufourea novaeangliae</name>
    <name type="common">Sweat bee</name>
    <dbReference type="NCBI Taxonomy" id="178035"/>
    <lineage>
        <taxon>Eukaryota</taxon>
        <taxon>Metazoa</taxon>
        <taxon>Ecdysozoa</taxon>
        <taxon>Arthropoda</taxon>
        <taxon>Hexapoda</taxon>
        <taxon>Insecta</taxon>
        <taxon>Pterygota</taxon>
        <taxon>Neoptera</taxon>
        <taxon>Endopterygota</taxon>
        <taxon>Hymenoptera</taxon>
        <taxon>Apocrita</taxon>
        <taxon>Aculeata</taxon>
        <taxon>Apoidea</taxon>
        <taxon>Anthophila</taxon>
        <taxon>Halictidae</taxon>
        <taxon>Rophitinae</taxon>
        <taxon>Dufourea</taxon>
    </lineage>
</organism>
<dbReference type="PANTHER" id="PTHR31078:SF1">
    <property type="entry name" value="CILIA- AND FLAGELLA-ASSOCIATED PROTEIN 300"/>
    <property type="match status" value="1"/>
</dbReference>
<accession>A0A154P4R0</accession>
<dbReference type="GO" id="GO:0005930">
    <property type="term" value="C:axoneme"/>
    <property type="evidence" value="ECO:0007669"/>
    <property type="project" value="UniProtKB-SubCell"/>
</dbReference>
<evidence type="ECO:0000256" key="1">
    <source>
        <dbReference type="ARBA" id="ARBA00002404"/>
    </source>
</evidence>
<evidence type="ECO:0000256" key="4">
    <source>
        <dbReference type="ARBA" id="ARBA00022174"/>
    </source>
</evidence>
<comment type="subcellular location">
    <subcellularLocation>
        <location evidence="2">Cytoplasm</location>
        <location evidence="2">Cytoskeleton</location>
        <location evidence="2">Cilium axoneme</location>
    </subcellularLocation>
</comment>
<keyword evidence="5" id="KW-0963">Cytoplasm</keyword>